<dbReference type="Pfam" id="PF13692">
    <property type="entry name" value="Glyco_trans_1_4"/>
    <property type="match status" value="1"/>
</dbReference>
<dbReference type="SUPFAM" id="SSF53756">
    <property type="entry name" value="UDP-Glycosyltransferase/glycogen phosphorylase"/>
    <property type="match status" value="1"/>
</dbReference>
<dbReference type="PANTHER" id="PTHR46656">
    <property type="entry name" value="PUTATIVE-RELATED"/>
    <property type="match status" value="1"/>
</dbReference>
<evidence type="ECO:0000313" key="1">
    <source>
        <dbReference type="EMBL" id="SNS53105.1"/>
    </source>
</evidence>
<dbReference type="AlphaFoldDB" id="A0A239F8H8"/>
<protein>
    <submittedName>
        <fullName evidence="1">Glycosyl transferases group 1</fullName>
    </submittedName>
</protein>
<dbReference type="GO" id="GO:0016740">
    <property type="term" value="F:transferase activity"/>
    <property type="evidence" value="ECO:0007669"/>
    <property type="project" value="UniProtKB-KW"/>
</dbReference>
<reference evidence="2" key="1">
    <citation type="submission" date="2017-06" db="EMBL/GenBank/DDBJ databases">
        <authorList>
            <person name="Varghese N."/>
            <person name="Submissions S."/>
        </authorList>
    </citation>
    <scope>NUCLEOTIDE SEQUENCE [LARGE SCALE GENOMIC DNA]</scope>
    <source>
        <strain evidence="2">CIP 108523</strain>
    </source>
</reference>
<gene>
    <name evidence="1" type="ORF">SAMN05216255_2486</name>
</gene>
<keyword evidence="1" id="KW-0808">Transferase</keyword>
<dbReference type="EMBL" id="FZOG01000003">
    <property type="protein sequence ID" value="SNS53105.1"/>
    <property type="molecule type" value="Genomic_DNA"/>
</dbReference>
<organism evidence="1 2">
    <name type="scientific">Pseudomonas segetis</name>
    <dbReference type="NCBI Taxonomy" id="298908"/>
    <lineage>
        <taxon>Bacteria</taxon>
        <taxon>Pseudomonadati</taxon>
        <taxon>Pseudomonadota</taxon>
        <taxon>Gammaproteobacteria</taxon>
        <taxon>Pseudomonadales</taxon>
        <taxon>Pseudomonadaceae</taxon>
        <taxon>Pseudomonas</taxon>
    </lineage>
</organism>
<dbReference type="Proteomes" id="UP000242915">
    <property type="component" value="Unassembled WGS sequence"/>
</dbReference>
<accession>A0A239F8H8</accession>
<proteinExistence type="predicted"/>
<dbReference type="Gene3D" id="3.40.50.2000">
    <property type="entry name" value="Glycogen Phosphorylase B"/>
    <property type="match status" value="1"/>
</dbReference>
<dbReference type="PANTHER" id="PTHR46656:SF3">
    <property type="entry name" value="PUTATIVE-RELATED"/>
    <property type="match status" value="1"/>
</dbReference>
<keyword evidence="2" id="KW-1185">Reference proteome</keyword>
<evidence type="ECO:0000313" key="2">
    <source>
        <dbReference type="Proteomes" id="UP000242915"/>
    </source>
</evidence>
<sequence length="483" mass="54630">MKFLLYSAMNAETVVQNLGEPEYSYFFVLREFLPLLKTLGEVVLVADPAVEVDAHYAAAQARGEDCVFLSFTPPHLTCRDLACPTIPVFAWEFSSMPDETWWEDRPENDWRKCLAQCGAAIVHSEQSVRAVRQIMGEAFAVVSIPAPVWDRLETVREFLRTAAVARSQLLAIERGVVFDSHAPDFARLLPTAEEIAREVAESRGLIPIENHLGYRRKSGTIVGITQHYLLHWYQQVVAPALPAQLRKMLDRFVESSDPWQAGTRQLELSGVVFTSLFNPQDGRKNWVDMLTAFCSAFKDEPNATLVFKLGHHRYEDAIRGILMAMSRLDPFACRVVLVHGYLSGDAYNQLIQATHYIVNASYGEGQCLPLMEYLSCGKPAIAPRHSAMTDYIDDSVGFVVDSWADATAWPHDPRIAYRTLRQQIDWQSLKEAYSAAYSCVQEHPERYQQLAKNAIKRMQQHCSYSVASERMLGFLQLEEQVSA</sequence>
<dbReference type="RefSeq" id="WP_089360002.1">
    <property type="nucleotide sequence ID" value="NZ_FZOG01000003.1"/>
</dbReference>
<name>A0A239F8H8_9PSED</name>